<dbReference type="PANTHER" id="PTHR34700:SF8">
    <property type="entry name" value="POTASSIUM BINDING PROTEIN KBP"/>
    <property type="match status" value="1"/>
</dbReference>
<evidence type="ECO:0000313" key="2">
    <source>
        <dbReference type="Proteomes" id="UP000237647"/>
    </source>
</evidence>
<dbReference type="InterPro" id="IPR052196">
    <property type="entry name" value="Bact_Kbp"/>
</dbReference>
<evidence type="ECO:0008006" key="3">
    <source>
        <dbReference type="Google" id="ProtNLM"/>
    </source>
</evidence>
<reference evidence="1 2" key="1">
    <citation type="submission" date="2018-03" db="EMBL/GenBank/DDBJ databases">
        <title>Genomic Encyclopedia of Type Strains, Phase III (KMG-III): the genomes of soil and plant-associated and newly described type strains.</title>
        <authorList>
            <person name="Whitman W."/>
        </authorList>
    </citation>
    <scope>NUCLEOTIDE SEQUENCE [LARGE SCALE GENOMIC DNA]</scope>
    <source>
        <strain evidence="1 2">CGMCC 1.12152</strain>
    </source>
</reference>
<protein>
    <recommendedName>
        <fullName evidence="3">Peptidoglycan-binding protein</fullName>
    </recommendedName>
</protein>
<dbReference type="AlphaFoldDB" id="A0A2T0V4L8"/>
<keyword evidence="2" id="KW-1185">Reference proteome</keyword>
<dbReference type="PANTHER" id="PTHR34700">
    <property type="entry name" value="POTASSIUM BINDING PROTEIN KBP"/>
    <property type="match status" value="1"/>
</dbReference>
<evidence type="ECO:0000313" key="1">
    <source>
        <dbReference type="EMBL" id="PRY65067.1"/>
    </source>
</evidence>
<comment type="caution">
    <text evidence="1">The sequence shown here is derived from an EMBL/GenBank/DDBJ whole genome shotgun (WGS) entry which is preliminary data.</text>
</comment>
<dbReference type="RefSeq" id="WP_146130239.1">
    <property type="nucleotide sequence ID" value="NZ_PVTK01000003.1"/>
</dbReference>
<sequence length="281" mass="29808">MTIRTPIPARTTAGAWSAWLKSTLVVGLLLGMVQSGGVQLVSAQDVSPSVIEAFLRGHRIVEPSDTLPAQAYVLAGEGERLMSGAGDTLYARGHVPPEARLGIYRPGARYLDEQGALLGHELLYIGEARWLHGEGDISQLAVLSAQREVLSNDLVLPLEHPLSPQALAPHPPASAVAGRILAVPGGLRFIGRLQVITLDVGTRDGLQPGHVLQVNQAGALIDDPRTGAKARLPDSPAGQVLVIKPYQRVSYALVTQASHVLEVGDRVVSPTHDINAPGIRR</sequence>
<dbReference type="OrthoDB" id="9765158at2"/>
<proteinExistence type="predicted"/>
<dbReference type="EMBL" id="PVTK01000003">
    <property type="protein sequence ID" value="PRY65067.1"/>
    <property type="molecule type" value="Genomic_DNA"/>
</dbReference>
<accession>A0A2T0V4L8</accession>
<name>A0A2T0V4L8_9GAMM</name>
<gene>
    <name evidence="1" type="ORF">B0H98_1036</name>
</gene>
<dbReference type="Proteomes" id="UP000237647">
    <property type="component" value="Unassembled WGS sequence"/>
</dbReference>
<organism evidence="1 2">
    <name type="scientific">Vreelandella songnenensis</name>
    <dbReference type="NCBI Taxonomy" id="1176243"/>
    <lineage>
        <taxon>Bacteria</taxon>
        <taxon>Pseudomonadati</taxon>
        <taxon>Pseudomonadota</taxon>
        <taxon>Gammaproteobacteria</taxon>
        <taxon>Oceanospirillales</taxon>
        <taxon>Halomonadaceae</taxon>
        <taxon>Vreelandella</taxon>
    </lineage>
</organism>